<feature type="compositionally biased region" description="Basic and acidic residues" evidence="8">
    <location>
        <begin position="159"/>
        <end position="172"/>
    </location>
</feature>
<feature type="compositionally biased region" description="Polar residues" evidence="8">
    <location>
        <begin position="458"/>
        <end position="473"/>
    </location>
</feature>
<evidence type="ECO:0000259" key="9">
    <source>
        <dbReference type="PROSITE" id="PS50102"/>
    </source>
</evidence>
<feature type="region of interest" description="Disordered" evidence="8">
    <location>
        <begin position="492"/>
        <end position="550"/>
    </location>
</feature>
<dbReference type="InterPro" id="IPR035979">
    <property type="entry name" value="RBD_domain_sf"/>
</dbReference>
<dbReference type="Proteomes" id="UP001203297">
    <property type="component" value="Unassembled WGS sequence"/>
</dbReference>
<dbReference type="SUPFAM" id="SSF54928">
    <property type="entry name" value="RNA-binding domain, RBD"/>
    <property type="match status" value="1"/>
</dbReference>
<accession>A0AAD4M4M1</accession>
<comment type="function">
    <text evidence="1">Involved in pre-25S rRNA processing.</text>
</comment>
<evidence type="ECO:0000256" key="2">
    <source>
        <dbReference type="ARBA" id="ARBA00004604"/>
    </source>
</evidence>
<proteinExistence type="inferred from homology"/>
<feature type="compositionally biased region" description="Basic residues" evidence="8">
    <location>
        <begin position="173"/>
        <end position="184"/>
    </location>
</feature>
<keyword evidence="5 7" id="KW-0694">RNA-binding</keyword>
<evidence type="ECO:0000256" key="6">
    <source>
        <dbReference type="ARBA" id="ARBA00023242"/>
    </source>
</evidence>
<evidence type="ECO:0000313" key="10">
    <source>
        <dbReference type="EMBL" id="KAI0301134.1"/>
    </source>
</evidence>
<dbReference type="PANTHER" id="PTHR23236:SF25">
    <property type="entry name" value="RNA-BINDING PROTEIN 34"/>
    <property type="match status" value="1"/>
</dbReference>
<dbReference type="PROSITE" id="PS50102">
    <property type="entry name" value="RRM"/>
    <property type="match status" value="1"/>
</dbReference>
<evidence type="ECO:0000256" key="8">
    <source>
        <dbReference type="SAM" id="MobiDB-lite"/>
    </source>
</evidence>
<dbReference type="GO" id="GO:0000463">
    <property type="term" value="P:maturation of LSU-rRNA from tricistronic rRNA transcript (SSU-rRNA, 5.8S rRNA, LSU-rRNA)"/>
    <property type="evidence" value="ECO:0007669"/>
    <property type="project" value="TreeGrafter"/>
</dbReference>
<keyword evidence="11" id="KW-1185">Reference proteome</keyword>
<dbReference type="GO" id="GO:0005730">
    <property type="term" value="C:nucleolus"/>
    <property type="evidence" value="ECO:0007669"/>
    <property type="project" value="UniProtKB-SubCell"/>
</dbReference>
<evidence type="ECO:0000256" key="4">
    <source>
        <dbReference type="ARBA" id="ARBA00015520"/>
    </source>
</evidence>
<feature type="region of interest" description="Disordered" evidence="8">
    <location>
        <begin position="128"/>
        <end position="194"/>
    </location>
</feature>
<evidence type="ECO:0000256" key="1">
    <source>
        <dbReference type="ARBA" id="ARBA00002475"/>
    </source>
</evidence>
<evidence type="ECO:0000256" key="7">
    <source>
        <dbReference type="PROSITE-ProRule" id="PRU00176"/>
    </source>
</evidence>
<sequence>MSLSSFLLGKHQSKGQRDILDGDLDTLFRSSVSTPTKQDAPFKSVKSSGIKRRRGAGEDTLSLSVKRKKSSGVNEQASIRTKLAADPVAVGIKKVEGRKGRQVSKMVKRKNAVEESDEEVLDTGLEEAYERRTRPGKQATVDSSKIEEQPNATSDSEADVSKLSHETAVEKNRRGKTRTRHVHHGPSDETEEQRHARTIFLGNIPIETAKSRSALKHLRQHILSHVPGAKIESTRFRSVAFQQPTSATPAPRTHSLERTAEWRVSKGDGVPMPQPRLSSHDKKRIAFIKNKLHAEADSVTVYVVFAYGAELAPDEAARTAVAAIDNTEYMGRTLRADIVGDGVGDPKRTVFVGSLDFASREEDLRAFFEGVVSAERGPRSAVSDSGSDNREEKVQGTKPKTWVTRVRIVRDKDTQLGKGFAYVQFADRECVDEILALEPGKLKFAKRKLRVERCKTLPRSSNTSSKPSATATGDPNLGAHLAHLSKIERKAAKAVDPTRVARRLAKKKRRKDRVRVRKSTAERKNAGVAAHQKKSRVRSEHSVARRNTKK</sequence>
<evidence type="ECO:0000256" key="3">
    <source>
        <dbReference type="ARBA" id="ARBA00007077"/>
    </source>
</evidence>
<feature type="region of interest" description="Disordered" evidence="8">
    <location>
        <begin position="31"/>
        <end position="61"/>
    </location>
</feature>
<feature type="domain" description="RRM" evidence="9">
    <location>
        <begin position="348"/>
        <end position="456"/>
    </location>
</feature>
<dbReference type="AlphaFoldDB" id="A0AAD4M4M1"/>
<dbReference type="EMBL" id="WTXG01000015">
    <property type="protein sequence ID" value="KAI0301134.1"/>
    <property type="molecule type" value="Genomic_DNA"/>
</dbReference>
<dbReference type="GO" id="GO:0019843">
    <property type="term" value="F:rRNA binding"/>
    <property type="evidence" value="ECO:0007669"/>
    <property type="project" value="TreeGrafter"/>
</dbReference>
<dbReference type="Gene3D" id="3.30.70.330">
    <property type="match status" value="1"/>
</dbReference>
<reference evidence="10" key="1">
    <citation type="journal article" date="2022" name="New Phytol.">
        <title>Evolutionary transition to the ectomycorrhizal habit in the genomes of a hyperdiverse lineage of mushroom-forming fungi.</title>
        <authorList>
            <person name="Looney B."/>
            <person name="Miyauchi S."/>
            <person name="Morin E."/>
            <person name="Drula E."/>
            <person name="Courty P.E."/>
            <person name="Kohler A."/>
            <person name="Kuo A."/>
            <person name="LaButti K."/>
            <person name="Pangilinan J."/>
            <person name="Lipzen A."/>
            <person name="Riley R."/>
            <person name="Andreopoulos W."/>
            <person name="He G."/>
            <person name="Johnson J."/>
            <person name="Nolan M."/>
            <person name="Tritt A."/>
            <person name="Barry K.W."/>
            <person name="Grigoriev I.V."/>
            <person name="Nagy L.G."/>
            <person name="Hibbett D."/>
            <person name="Henrissat B."/>
            <person name="Matheny P.B."/>
            <person name="Labbe J."/>
            <person name="Martin F.M."/>
        </authorList>
    </citation>
    <scope>NUCLEOTIDE SEQUENCE</scope>
    <source>
        <strain evidence="10">BPL690</strain>
    </source>
</reference>
<evidence type="ECO:0000313" key="11">
    <source>
        <dbReference type="Proteomes" id="UP001203297"/>
    </source>
</evidence>
<feature type="region of interest" description="Disordered" evidence="8">
    <location>
        <begin position="456"/>
        <end position="477"/>
    </location>
</feature>
<dbReference type="InterPro" id="IPR000504">
    <property type="entry name" value="RRM_dom"/>
</dbReference>
<feature type="region of interest" description="Disordered" evidence="8">
    <location>
        <begin position="378"/>
        <end position="398"/>
    </location>
</feature>
<comment type="caution">
    <text evidence="10">The sequence shown here is derived from an EMBL/GenBank/DDBJ whole genome shotgun (WGS) entry which is preliminary data.</text>
</comment>
<protein>
    <recommendedName>
        <fullName evidence="4">Nucleolar protein 12</fullName>
    </recommendedName>
</protein>
<dbReference type="PANTHER" id="PTHR23236">
    <property type="entry name" value="EUKARYOTIC TRANSLATION INITIATION FACTOR 4B/4H"/>
    <property type="match status" value="1"/>
</dbReference>
<evidence type="ECO:0000256" key="5">
    <source>
        <dbReference type="ARBA" id="ARBA00022884"/>
    </source>
</evidence>
<keyword evidence="6" id="KW-0539">Nucleus</keyword>
<dbReference type="SMART" id="SM00360">
    <property type="entry name" value="RRM"/>
    <property type="match status" value="1"/>
</dbReference>
<dbReference type="InterPro" id="IPR012677">
    <property type="entry name" value="Nucleotide-bd_a/b_plait_sf"/>
</dbReference>
<comment type="subcellular location">
    <subcellularLocation>
        <location evidence="2">Nucleus</location>
        <location evidence="2">Nucleolus</location>
    </subcellularLocation>
</comment>
<comment type="similarity">
    <text evidence="3">Belongs to the RRM RBM34 family.</text>
</comment>
<gene>
    <name evidence="10" type="ORF">B0F90DRAFT_1810166</name>
</gene>
<name>A0AAD4M4M1_9AGAM</name>
<feature type="compositionally biased region" description="Basic residues" evidence="8">
    <location>
        <begin position="500"/>
        <end position="518"/>
    </location>
</feature>
<organism evidence="10 11">
    <name type="scientific">Multifurca ochricompacta</name>
    <dbReference type="NCBI Taxonomy" id="376703"/>
    <lineage>
        <taxon>Eukaryota</taxon>
        <taxon>Fungi</taxon>
        <taxon>Dikarya</taxon>
        <taxon>Basidiomycota</taxon>
        <taxon>Agaricomycotina</taxon>
        <taxon>Agaricomycetes</taxon>
        <taxon>Russulales</taxon>
        <taxon>Russulaceae</taxon>
        <taxon>Multifurca</taxon>
    </lineage>
</organism>